<feature type="transmembrane region" description="Helical" evidence="7">
    <location>
        <begin position="247"/>
        <end position="264"/>
    </location>
</feature>
<keyword evidence="11" id="KW-1185">Reference proteome</keyword>
<keyword evidence="4" id="KW-0560">Oxidoreductase</keyword>
<gene>
    <name evidence="10" type="ORF">BASA50_001065</name>
</gene>
<dbReference type="InterPro" id="IPR012171">
    <property type="entry name" value="Fatty_acid_desaturase"/>
</dbReference>
<evidence type="ECO:0000313" key="11">
    <source>
        <dbReference type="Proteomes" id="UP001648503"/>
    </source>
</evidence>
<evidence type="ECO:0000256" key="2">
    <source>
        <dbReference type="ARBA" id="ARBA00005189"/>
    </source>
</evidence>
<protein>
    <recommendedName>
        <fullName evidence="12">Fatty acid desaturase domain-containing protein</fullName>
    </recommendedName>
</protein>
<feature type="region of interest" description="Disordered" evidence="6">
    <location>
        <begin position="1"/>
        <end position="56"/>
    </location>
</feature>
<keyword evidence="7" id="KW-0812">Transmembrane</keyword>
<proteinExistence type="inferred from homology"/>
<evidence type="ECO:0000256" key="7">
    <source>
        <dbReference type="SAM" id="Phobius"/>
    </source>
</evidence>
<comment type="subcellular location">
    <subcellularLocation>
        <location evidence="1">Membrane</location>
    </subcellularLocation>
</comment>
<evidence type="ECO:0000259" key="9">
    <source>
        <dbReference type="Pfam" id="PF11960"/>
    </source>
</evidence>
<evidence type="ECO:0000256" key="6">
    <source>
        <dbReference type="SAM" id="MobiDB-lite"/>
    </source>
</evidence>
<dbReference type="Proteomes" id="UP001648503">
    <property type="component" value="Unassembled WGS sequence"/>
</dbReference>
<evidence type="ECO:0000259" key="8">
    <source>
        <dbReference type="Pfam" id="PF00487"/>
    </source>
</evidence>
<feature type="transmembrane region" description="Helical" evidence="7">
    <location>
        <begin position="106"/>
        <end position="127"/>
    </location>
</feature>
<dbReference type="Pfam" id="PF11960">
    <property type="entry name" value="DUF3474"/>
    <property type="match status" value="1"/>
</dbReference>
<evidence type="ECO:0000313" key="10">
    <source>
        <dbReference type="EMBL" id="KAH6585730.1"/>
    </source>
</evidence>
<sequence length="444" mass="50007">MPVATTTAVQKGLGLLSRSTSSKPANTSNNSDHHQTDSNPKINSKNNNNTTAGGSLPRDANALLKGRYASIDAAAAWTPPPFTLKDVRNVIPAHCFKRNTMRSLGYVLHDAVLLTVLFIAASYFSLLPMYLQIVAWPLYWIAQGSVGFGVWILAHECGHGAFSPSTTINNIFGWVMHSFVLVPYFSWKFSHSKHHKSSGHMLKDEAFVPPVRSSMGYSHADSVVTKKDDQADIHHESLLADAPITQLLRMFSMLLFGFPMYLLIHSSGQAYPEWVTHFTPNSVIFTEKNRPFVLLSDLGIFLVLGIIGLCAHRYGALNVFMYYGVPYLVVNFWLVAITFLQHTDPIIAHYRGEEWSFLRGALSTIDRDYGIFNHFHHHIGDTHVVHHLFSTLPHYHAEEATEAIKEFLGKYYSYDSRPILQALYSNFIVCKFVEDEGDVVFYKH</sequence>
<accession>A0ABQ8EUU1</accession>
<keyword evidence="5 7" id="KW-0472">Membrane</keyword>
<reference evidence="10 11" key="1">
    <citation type="submission" date="2021-02" db="EMBL/GenBank/DDBJ databases">
        <title>Variation within the Batrachochytrium salamandrivorans European outbreak.</title>
        <authorList>
            <person name="Kelly M."/>
            <person name="Pasmans F."/>
            <person name="Shea T.P."/>
            <person name="Munoz J.F."/>
            <person name="Carranza S."/>
            <person name="Cuomo C.A."/>
            <person name="Martel A."/>
        </authorList>
    </citation>
    <scope>NUCLEOTIDE SEQUENCE [LARGE SCALE GENOMIC DNA]</scope>
    <source>
        <strain evidence="10 11">AMFP18/2</strain>
    </source>
</reference>
<feature type="transmembrane region" description="Helical" evidence="7">
    <location>
        <begin position="166"/>
        <end position="187"/>
    </location>
</feature>
<feature type="transmembrane region" description="Helical" evidence="7">
    <location>
        <begin position="320"/>
        <end position="340"/>
    </location>
</feature>
<feature type="compositionally biased region" description="Low complexity" evidence="6">
    <location>
        <begin position="38"/>
        <end position="49"/>
    </location>
</feature>
<feature type="compositionally biased region" description="Polar residues" evidence="6">
    <location>
        <begin position="17"/>
        <end position="30"/>
    </location>
</feature>
<dbReference type="PANTHER" id="PTHR32100">
    <property type="entry name" value="OMEGA-6 FATTY ACID DESATURASE, CHLOROPLASTIC"/>
    <property type="match status" value="1"/>
</dbReference>
<evidence type="ECO:0000256" key="1">
    <source>
        <dbReference type="ARBA" id="ARBA00004370"/>
    </source>
</evidence>
<keyword evidence="7" id="KW-1133">Transmembrane helix</keyword>
<evidence type="ECO:0000256" key="5">
    <source>
        <dbReference type="ARBA" id="ARBA00023136"/>
    </source>
</evidence>
<comment type="similarity">
    <text evidence="3">Belongs to the fatty acid desaturase type 1 family.</text>
</comment>
<evidence type="ECO:0000256" key="3">
    <source>
        <dbReference type="ARBA" id="ARBA00009295"/>
    </source>
</evidence>
<evidence type="ECO:0008006" key="12">
    <source>
        <dbReference type="Google" id="ProtNLM"/>
    </source>
</evidence>
<dbReference type="InterPro" id="IPR005804">
    <property type="entry name" value="FA_desaturase_dom"/>
</dbReference>
<comment type="pathway">
    <text evidence="2">Lipid metabolism.</text>
</comment>
<comment type="caution">
    <text evidence="10">The sequence shown here is derived from an EMBL/GenBank/DDBJ whole genome shotgun (WGS) entry which is preliminary data.</text>
</comment>
<dbReference type="InterPro" id="IPR021863">
    <property type="entry name" value="FAS_N"/>
</dbReference>
<feature type="transmembrane region" description="Helical" evidence="7">
    <location>
        <begin position="292"/>
        <end position="314"/>
    </location>
</feature>
<dbReference type="CDD" id="cd03507">
    <property type="entry name" value="Delta12-FADS-like"/>
    <property type="match status" value="1"/>
</dbReference>
<evidence type="ECO:0000256" key="4">
    <source>
        <dbReference type="ARBA" id="ARBA00023002"/>
    </source>
</evidence>
<name>A0ABQ8EUU1_9FUNG</name>
<dbReference type="EMBL" id="JAFCIX010000579">
    <property type="protein sequence ID" value="KAH6585730.1"/>
    <property type="molecule type" value="Genomic_DNA"/>
</dbReference>
<feature type="transmembrane region" description="Helical" evidence="7">
    <location>
        <begin position="133"/>
        <end position="154"/>
    </location>
</feature>
<feature type="domain" description="Fatty acid desaturase N-terminal" evidence="9">
    <location>
        <begin position="77"/>
        <end position="115"/>
    </location>
</feature>
<organism evidence="10 11">
    <name type="scientific">Batrachochytrium salamandrivorans</name>
    <dbReference type="NCBI Taxonomy" id="1357716"/>
    <lineage>
        <taxon>Eukaryota</taxon>
        <taxon>Fungi</taxon>
        <taxon>Fungi incertae sedis</taxon>
        <taxon>Chytridiomycota</taxon>
        <taxon>Chytridiomycota incertae sedis</taxon>
        <taxon>Chytridiomycetes</taxon>
        <taxon>Rhizophydiales</taxon>
        <taxon>Rhizophydiales incertae sedis</taxon>
        <taxon>Batrachochytrium</taxon>
    </lineage>
</organism>
<feature type="domain" description="Fatty acid desaturase" evidence="8">
    <location>
        <begin position="136"/>
        <end position="413"/>
    </location>
</feature>
<dbReference type="Pfam" id="PF00487">
    <property type="entry name" value="FA_desaturase"/>
    <property type="match status" value="1"/>
</dbReference>